<dbReference type="InterPro" id="IPR046037">
    <property type="entry name" value="DUF5995"/>
</dbReference>
<proteinExistence type="predicted"/>
<dbReference type="STRING" id="746697.Aeqsu_1607"/>
<evidence type="ECO:0000313" key="1">
    <source>
        <dbReference type="EMBL" id="AFL81091.1"/>
    </source>
</evidence>
<reference evidence="1 2" key="1">
    <citation type="submission" date="2012-06" db="EMBL/GenBank/DDBJ databases">
        <title>The complete genome of Aequorivita sublithincola DSM 14238.</title>
        <authorList>
            <consortium name="US DOE Joint Genome Institute (JGI-PGF)"/>
            <person name="Lucas S."/>
            <person name="Copeland A."/>
            <person name="Lapidus A."/>
            <person name="Goodwin L."/>
            <person name="Pitluck S."/>
            <person name="Peters L."/>
            <person name="Munk A.C.C."/>
            <person name="Kyrpides N."/>
            <person name="Mavromatis K."/>
            <person name="Pagani I."/>
            <person name="Ivanova N."/>
            <person name="Ovchinnikova G."/>
            <person name="Zeytun A."/>
            <person name="Detter J.C."/>
            <person name="Han C."/>
            <person name="Land M."/>
            <person name="Hauser L."/>
            <person name="Markowitz V."/>
            <person name="Cheng J.-F."/>
            <person name="Hugenholtz P."/>
            <person name="Woyke T."/>
            <person name="Wu D."/>
            <person name="Tindall B."/>
            <person name="Faehnrich R."/>
            <person name="Brambilla E."/>
            <person name="Klenk H.-P."/>
            <person name="Eisen J.A."/>
        </authorList>
    </citation>
    <scope>NUCLEOTIDE SEQUENCE [LARGE SCALE GENOMIC DNA]</scope>
    <source>
        <strain evidence="2">DSM 14238 / LMG 21431 / ACAM 643 / 9-3</strain>
    </source>
</reference>
<gene>
    <name evidence="1" type="ordered locus">Aeqsu_1607</name>
</gene>
<dbReference type="OrthoDB" id="583431at2"/>
<dbReference type="PATRIC" id="fig|746697.3.peg.1633"/>
<dbReference type="KEGG" id="asl:Aeqsu_1607"/>
<protein>
    <submittedName>
        <fullName evidence="1">Uncharacterized protein</fullName>
    </submittedName>
</protein>
<dbReference type="EMBL" id="CP003280">
    <property type="protein sequence ID" value="AFL81091.1"/>
    <property type="molecule type" value="Genomic_DNA"/>
</dbReference>
<name>I3YVS3_AEQSU</name>
<dbReference type="eggNOG" id="ENOG502Z9YG">
    <property type="taxonomic scope" value="Bacteria"/>
</dbReference>
<accession>I3YVS3</accession>
<dbReference type="Proteomes" id="UP000006049">
    <property type="component" value="Chromosome"/>
</dbReference>
<dbReference type="HOGENOM" id="CLU_080120_1_0_10"/>
<sequence length="228" mass="27029">MQPADSKLIKMGQYIEQWKSIKDSRLVFLNCYHLMSTNMVSAISNNEFHDTLWVNKLLRRFANYYFEGLICYDCGEPTSKVWDNAHKATKNSNLSELQFLILGVNAHINYDLVLALHDLLKPEWNTLSEIQRKQRYEDHRHVNHVIASTIDRVQDEILEPLNPTLVWVDLLLGRMDEYLISKLITNWREDVWEKTQELLEIEHSEEHEVFRLKLEKSVLKRAETICIF</sequence>
<keyword evidence="2" id="KW-1185">Reference proteome</keyword>
<dbReference type="Pfam" id="PF19458">
    <property type="entry name" value="DUF5995"/>
    <property type="match status" value="1"/>
</dbReference>
<dbReference type="AlphaFoldDB" id="I3YVS3"/>
<organism evidence="1 2">
    <name type="scientific">Aequorivita sublithincola (strain DSM 14238 / LMG 21431 / ACAM 643 / 9-3)</name>
    <dbReference type="NCBI Taxonomy" id="746697"/>
    <lineage>
        <taxon>Bacteria</taxon>
        <taxon>Pseudomonadati</taxon>
        <taxon>Bacteroidota</taxon>
        <taxon>Flavobacteriia</taxon>
        <taxon>Flavobacteriales</taxon>
        <taxon>Flavobacteriaceae</taxon>
        <taxon>Aequorivita</taxon>
    </lineage>
</organism>
<evidence type="ECO:0000313" key="2">
    <source>
        <dbReference type="Proteomes" id="UP000006049"/>
    </source>
</evidence>